<name>A0A8M1KXT4_CLUHA</name>
<evidence type="ECO:0000256" key="1">
    <source>
        <dbReference type="SAM" id="MobiDB-lite"/>
    </source>
</evidence>
<proteinExistence type="predicted"/>
<evidence type="ECO:0000313" key="3">
    <source>
        <dbReference type="RefSeq" id="XP_042566399.1"/>
    </source>
</evidence>
<dbReference type="KEGG" id="char:116224560"/>
<feature type="region of interest" description="Disordered" evidence="1">
    <location>
        <begin position="1"/>
        <end position="20"/>
    </location>
</feature>
<dbReference type="Proteomes" id="UP000515152">
    <property type="component" value="Chromosome 18"/>
</dbReference>
<feature type="region of interest" description="Disordered" evidence="1">
    <location>
        <begin position="96"/>
        <end position="173"/>
    </location>
</feature>
<reference evidence="3" key="1">
    <citation type="submission" date="2025-08" db="UniProtKB">
        <authorList>
            <consortium name="RefSeq"/>
        </authorList>
    </citation>
    <scope>IDENTIFICATION</scope>
</reference>
<keyword evidence="2" id="KW-1185">Reference proteome</keyword>
<dbReference type="RefSeq" id="XP_042566399.1">
    <property type="nucleotide sequence ID" value="XM_042710465.1"/>
</dbReference>
<feature type="compositionally biased region" description="Polar residues" evidence="1">
    <location>
        <begin position="106"/>
        <end position="125"/>
    </location>
</feature>
<dbReference type="GeneID" id="116224560"/>
<dbReference type="AlphaFoldDB" id="A0A8M1KXT4"/>
<feature type="compositionally biased region" description="Low complexity" evidence="1">
    <location>
        <begin position="138"/>
        <end position="170"/>
    </location>
</feature>
<sequence length="289" mass="31816">MSSTLRQWKPGGMMQSTQRADYRPYTEASLQVYQFRCLPKKKPSFHSTPPPKINEETWARYRKYCYRTTNSMYGDSSFTQKGKSLVVSVLEKDPKPVPAEAKKDQGTLSTVNERPSATPPQTECQDTPLLPAKGSKLTAGSSPPAASTTSSTASPPLASASAPTRTSSSAKLSLSPTVKEAWRSDITVAKETAPVAKDTMKATDKLPQIGSGEGAVVQPQEVEDKPELTTYEEFLREARAIDQQQRLLNQRCASLTTYTLRGTPPEYTSYRQSFLSLQQDDNKPILEAP</sequence>
<protein>
    <submittedName>
        <fullName evidence="3">Uncharacterized protein LOC116224560</fullName>
    </submittedName>
</protein>
<evidence type="ECO:0000313" key="2">
    <source>
        <dbReference type="Proteomes" id="UP000515152"/>
    </source>
</evidence>
<accession>A0A8M1KXT4</accession>
<feature type="compositionally biased region" description="Basic and acidic residues" evidence="1">
    <location>
        <begin position="96"/>
        <end position="105"/>
    </location>
</feature>
<organism evidence="2 3">
    <name type="scientific">Clupea harengus</name>
    <name type="common">Atlantic herring</name>
    <dbReference type="NCBI Taxonomy" id="7950"/>
    <lineage>
        <taxon>Eukaryota</taxon>
        <taxon>Metazoa</taxon>
        <taxon>Chordata</taxon>
        <taxon>Craniata</taxon>
        <taxon>Vertebrata</taxon>
        <taxon>Euteleostomi</taxon>
        <taxon>Actinopterygii</taxon>
        <taxon>Neopterygii</taxon>
        <taxon>Teleostei</taxon>
        <taxon>Clupei</taxon>
        <taxon>Clupeiformes</taxon>
        <taxon>Clupeoidei</taxon>
        <taxon>Clupeidae</taxon>
        <taxon>Clupea</taxon>
    </lineage>
</organism>
<dbReference type="OrthoDB" id="8400635at2759"/>
<gene>
    <name evidence="3" type="primary">LOC116224560</name>
</gene>